<evidence type="ECO:0000313" key="2">
    <source>
        <dbReference type="Proteomes" id="UP000565715"/>
    </source>
</evidence>
<dbReference type="RefSeq" id="WP_068035305.1">
    <property type="nucleotide sequence ID" value="NZ_JAAXOO010000001.1"/>
</dbReference>
<evidence type="ECO:0000313" key="1">
    <source>
        <dbReference type="EMBL" id="NKY31756.1"/>
    </source>
</evidence>
<accession>A0A846XAT5</accession>
<name>A0A846XAT5_9NOCA</name>
<organism evidence="1 2">
    <name type="scientific">Nocardia speluncae</name>
    <dbReference type="NCBI Taxonomy" id="419477"/>
    <lineage>
        <taxon>Bacteria</taxon>
        <taxon>Bacillati</taxon>
        <taxon>Actinomycetota</taxon>
        <taxon>Actinomycetes</taxon>
        <taxon>Mycobacteriales</taxon>
        <taxon>Nocardiaceae</taxon>
        <taxon>Nocardia</taxon>
    </lineage>
</organism>
<dbReference type="AlphaFoldDB" id="A0A846XAT5"/>
<keyword evidence="2" id="KW-1185">Reference proteome</keyword>
<dbReference type="Proteomes" id="UP000565715">
    <property type="component" value="Unassembled WGS sequence"/>
</dbReference>
<proteinExistence type="predicted"/>
<gene>
    <name evidence="1" type="ORF">HGA13_01520</name>
</gene>
<reference evidence="1 2" key="1">
    <citation type="submission" date="2020-04" db="EMBL/GenBank/DDBJ databases">
        <title>MicrobeNet Type strains.</title>
        <authorList>
            <person name="Nicholson A.C."/>
        </authorList>
    </citation>
    <scope>NUCLEOTIDE SEQUENCE [LARGE SCALE GENOMIC DNA]</scope>
    <source>
        <strain evidence="1 2">DSM 45078</strain>
    </source>
</reference>
<sequence>MNDSRRSVVIGGGSADIATEQWFERVGMAAKARTVLWDRPAPGIAARGWDSRRLVGHDGERRAEWALPVHASREGWDTMQRGL</sequence>
<dbReference type="EMBL" id="JAAXOO010000001">
    <property type="protein sequence ID" value="NKY31756.1"/>
    <property type="molecule type" value="Genomic_DNA"/>
</dbReference>
<protein>
    <submittedName>
        <fullName evidence="1">Uncharacterized protein</fullName>
    </submittedName>
</protein>
<comment type="caution">
    <text evidence="1">The sequence shown here is derived from an EMBL/GenBank/DDBJ whole genome shotgun (WGS) entry which is preliminary data.</text>
</comment>